<feature type="compositionally biased region" description="Low complexity" evidence="1">
    <location>
        <begin position="271"/>
        <end position="281"/>
    </location>
</feature>
<evidence type="ECO:0000256" key="1">
    <source>
        <dbReference type="SAM" id="MobiDB-lite"/>
    </source>
</evidence>
<dbReference type="EMBL" id="BQFW01000012">
    <property type="protein sequence ID" value="GJJ76736.1"/>
    <property type="molecule type" value="Genomic_DNA"/>
</dbReference>
<reference evidence="3" key="2">
    <citation type="journal article" date="2022" name="Microbiol. Resour. Announc.">
        <title>Whole-Genome Sequence of Entomortierella parvispora E1425, a Mucoromycotan Fungus Associated with Burkholderiaceae-Related Endosymbiotic Bacteria.</title>
        <authorList>
            <person name="Herlambang A."/>
            <person name="Guo Y."/>
            <person name="Takashima Y."/>
            <person name="Narisawa K."/>
            <person name="Ohta H."/>
            <person name="Nishizawa T."/>
        </authorList>
    </citation>
    <scope>NUCLEOTIDE SEQUENCE</scope>
    <source>
        <strain evidence="3">E1425</strain>
    </source>
</reference>
<sequence>MSSLPRHNRTTPESGPPPPKMVDPPQHSPVQHQQHQGDHFSLRTWIRQQPWKQYFKDGCRLIVKSPLNFFIFFCCLSVVVWGAFLVLLLGNMVKLGTDAKQKLWIEIASQVLNGFFTLANVPVHPKRFLGFVRGCGIWREDKNLKKQFLDKFLTQEDPFQATAAADNRRNKDNKELEKERSKELLDRLAFYRCFPDYGKERLANPTVLEELETFEIPSDDKTGGEVSNPSSTGRRPRSASRADATVVVSRSRSRSKSISRPGGRAEDVRRSQSLNRSNSSNPLHPTVVIDMEPTANSQLLSPGTNGSNNSPSAVQVNIAEDDLNDLLAEETHRVVQSVVLPFLPFPLEMPNFSTTTDTTTETGTGSAGGKQYLPLTPIITKRPTDSTRSSGPFSASLTSPSRSRPPLELTRGASQANLSRISSTKRSMPRTRARTMTMSMASSGDASQRSRFVIHEDQPSPVSAGSMSASMRSRAETTASSGGPRAHFDQDPVSYTTPPLPPPFEPATGNTVESPFLSKDANKPDEKKALIPMPAPLTKEQMEWVDSCERKLLKRQEKVQRGWPWYNYTIPSGIEPVDFFADEHQVATNKPTVSSYQSSSVIMLQSSPSDLVIEPSRYLVIVGSFNLNSMIQEILCGFMWGMNYHVRPGWVTGVGMALGCMAAIVPSVMIMLHEQAMSKIRVVATAEEAIQDALDSNVKDTKL</sequence>
<keyword evidence="2" id="KW-0472">Membrane</keyword>
<keyword evidence="4" id="KW-1185">Reference proteome</keyword>
<dbReference type="Pfam" id="PF11204">
    <property type="entry name" value="DUF2985"/>
    <property type="match status" value="1"/>
</dbReference>
<feature type="compositionally biased region" description="Low complexity" evidence="1">
    <location>
        <begin position="396"/>
        <end position="411"/>
    </location>
</feature>
<accession>A0A9P3LZQ5</accession>
<keyword evidence="2" id="KW-1133">Transmembrane helix</keyword>
<dbReference type="PANTHER" id="PTHR35872:SF1">
    <property type="entry name" value="ALPHA-L-RHAMNOSIDASE C"/>
    <property type="match status" value="1"/>
</dbReference>
<feature type="compositionally biased region" description="Low complexity" evidence="1">
    <location>
        <begin position="24"/>
        <end position="33"/>
    </location>
</feature>
<organism evidence="3 4">
    <name type="scientific">Entomortierella parvispora</name>
    <dbReference type="NCBI Taxonomy" id="205924"/>
    <lineage>
        <taxon>Eukaryota</taxon>
        <taxon>Fungi</taxon>
        <taxon>Fungi incertae sedis</taxon>
        <taxon>Mucoromycota</taxon>
        <taxon>Mortierellomycotina</taxon>
        <taxon>Mortierellomycetes</taxon>
        <taxon>Mortierellales</taxon>
        <taxon>Mortierellaceae</taxon>
        <taxon>Entomortierella</taxon>
    </lineage>
</organism>
<feature type="compositionally biased region" description="Polar residues" evidence="1">
    <location>
        <begin position="412"/>
        <end position="426"/>
    </location>
</feature>
<comment type="caution">
    <text evidence="3">The sequence shown here is derived from an EMBL/GenBank/DDBJ whole genome shotgun (WGS) entry which is preliminary data.</text>
</comment>
<gene>
    <name evidence="3" type="ORF">EMPS_09095</name>
</gene>
<proteinExistence type="predicted"/>
<dbReference type="AlphaFoldDB" id="A0A9P3LZQ5"/>
<feature type="transmembrane region" description="Helical" evidence="2">
    <location>
        <begin position="69"/>
        <end position="91"/>
    </location>
</feature>
<name>A0A9P3LZQ5_9FUNG</name>
<feature type="transmembrane region" description="Helical" evidence="2">
    <location>
        <begin position="648"/>
        <end position="672"/>
    </location>
</feature>
<feature type="compositionally biased region" description="Polar residues" evidence="1">
    <location>
        <begin position="434"/>
        <end position="450"/>
    </location>
</feature>
<dbReference type="PANTHER" id="PTHR35872">
    <property type="entry name" value="INTEGRAL MEMBRANE PROTEIN (AFU_ORTHOLOGUE AFUA_5G07110)"/>
    <property type="match status" value="1"/>
</dbReference>
<feature type="compositionally biased region" description="Low complexity" evidence="1">
    <location>
        <begin position="463"/>
        <end position="472"/>
    </location>
</feature>
<evidence type="ECO:0000256" key="2">
    <source>
        <dbReference type="SAM" id="Phobius"/>
    </source>
</evidence>
<evidence type="ECO:0000313" key="4">
    <source>
        <dbReference type="Proteomes" id="UP000827284"/>
    </source>
</evidence>
<feature type="region of interest" description="Disordered" evidence="1">
    <location>
        <begin position="1"/>
        <end position="33"/>
    </location>
</feature>
<keyword evidence="2" id="KW-0812">Transmembrane</keyword>
<dbReference type="Proteomes" id="UP000827284">
    <property type="component" value="Unassembled WGS sequence"/>
</dbReference>
<protein>
    <submittedName>
        <fullName evidence="3">Uncharacterized protein</fullName>
    </submittedName>
</protein>
<dbReference type="InterPro" id="IPR021369">
    <property type="entry name" value="DUF2985"/>
</dbReference>
<dbReference type="OrthoDB" id="10261556at2759"/>
<feature type="compositionally biased region" description="Polar residues" evidence="1">
    <location>
        <begin position="386"/>
        <end position="395"/>
    </location>
</feature>
<feature type="region of interest" description="Disordered" evidence="1">
    <location>
        <begin position="214"/>
        <end position="287"/>
    </location>
</feature>
<reference evidence="3" key="1">
    <citation type="submission" date="2021-11" db="EMBL/GenBank/DDBJ databases">
        <authorList>
            <person name="Herlambang A."/>
            <person name="Guo Y."/>
            <person name="Takashima Y."/>
            <person name="Nishizawa T."/>
        </authorList>
    </citation>
    <scope>NUCLEOTIDE SEQUENCE</scope>
    <source>
        <strain evidence="3">E1425</strain>
    </source>
</reference>
<feature type="compositionally biased region" description="Low complexity" evidence="1">
    <location>
        <begin position="239"/>
        <end position="250"/>
    </location>
</feature>
<feature type="region of interest" description="Disordered" evidence="1">
    <location>
        <begin position="381"/>
        <end position="509"/>
    </location>
</feature>
<evidence type="ECO:0000313" key="3">
    <source>
        <dbReference type="EMBL" id="GJJ76736.1"/>
    </source>
</evidence>